<feature type="compositionally biased region" description="Low complexity" evidence="1">
    <location>
        <begin position="1157"/>
        <end position="1175"/>
    </location>
</feature>
<proteinExistence type="predicted"/>
<dbReference type="SUPFAM" id="SSF49785">
    <property type="entry name" value="Galactose-binding domain-like"/>
    <property type="match status" value="1"/>
</dbReference>
<feature type="transmembrane region" description="Helical" evidence="2">
    <location>
        <begin position="195"/>
        <end position="218"/>
    </location>
</feature>
<evidence type="ECO:0000256" key="1">
    <source>
        <dbReference type="SAM" id="MobiDB-lite"/>
    </source>
</evidence>
<feature type="region of interest" description="Disordered" evidence="1">
    <location>
        <begin position="1388"/>
        <end position="1504"/>
    </location>
</feature>
<feature type="compositionally biased region" description="Pro residues" evidence="1">
    <location>
        <begin position="1402"/>
        <end position="1450"/>
    </location>
</feature>
<feature type="transmembrane region" description="Helical" evidence="2">
    <location>
        <begin position="1359"/>
        <end position="1381"/>
    </location>
</feature>
<sequence>MTTTVQAPPQAPAPTPEPAPPPERPRSRRWLFGFWAVVLVAFLAKSPGKMTFETKLGVATDPWQFLGDLGQLWHDRGGFGGIADQYVGYLFPSLPYYGLTDLLQIPTWLAERLWMSLIIAAAFWGALRLAERFGVGTSQTRLFGAAVYALWPTYTIVVGSTSAAALPGAVLPWVLLPLASVAVSPRVAAARSALAIPFMGGVNAASTLAALLPALLYVASRTGRRRKTLLAWWLPGVILATIWWWVPLLLLGAYGEDFMPYVENAQTTTGTMSATEMLRGSGNWTAYLNFGDPWLPAGWTVAASWLAILGGAFAAALGLAGLARRDLPERRWLVLTVVTVTGIMLAGYGGALGAPFSGDIQGWLDGWLRPFRNIYKFQPGLALALVLGLAHLTGVALSTRGTRPLPGRRALLWVAVLAVLPGLFLPYANGDILQAGAFKKLPKHWEQTADWLEKHSPHTRAYVTPATAHGVYTWGSPIDQPLDVLAKSPWAQRDYVPFGTPGNRRATDAVEQALMSGGEVPGLADFLARAGLYDVVVRNDLDPDQMGYVPPQTVKQTLEASGYKKVKSFGPELTGGRIPSNTPLQVAGFYPRQRAVDIYEPVKTERPKDVALHPVSKTAQVSGGPESLLPLSGDDRLKGRPTVLTGDNHPGVAKPDLQVNADGLRRADTRFGLVNTNTSYTYTANEKNHPDSLQDPGKKPKQILPTEGKGHQTVSVLRGAKSVTASSSGNWLFHLPQFDPVGAFDGNPDTAWAEGSAGDPVGQWVRADFKGTVDIPSTLNVTPLPADQTRAAPTRVRIETNHGSKTSALQTTGKRQQVAAPKGAARWLKVTIVASENPRPGLSGAGFSEISLPDTQVTRLLKLPTDAQRGASDSELISLHRGDDPGGLSPVSAEVGLHRQFTTQESSEYDVRARALPVPSEELDELLDEAAPGSRDRVRATVDSTAKTGRSLGGRNLVDGNLSTAWIAGDKPTIRLRWPEKKEVDEIVLAAAGGISAAAQEVRITSPDGATTAAVDKNGQARFEGIETDRMTITVTKTKSLTVHNPIADRNLQLPVGLSEVYVPALEEYRVLAPDPNDKFELPCGKGPMLAVDGTLHATKAEGKVRDLTQRRPIDVELCAGEARKGSLELDAGTHTVEAGDTGPLALTDVTLGRGDSGTATDDSTSGTGAGQAAAADERSVTTHDWKGDERTVEVGDGPASYLQTHENANEGWKATLNGKELTSLRLDGWQQGFLVPAGETGTVKLEYEPSGLYEGGLFAGGAGILALLGLAFVKMRGGRPLGDDDTDVPPTGLVLGTVVLTLVVALVAGPYALIVPALAVLARFKPWVLVPVALVAMVGAGVLAAVGAGTAIDEGKGAFGHVAQALALLALAAALVTLPWRDREPAPDLVAHPAPTTPVFGPRPPEFGGPEMPQPPVPPQTPVQAPAPPPPAGPPAGPPTPPQTPPTAPPGAGAPGAAGDDPTTTRLGQVSPPPGRPDLTKPGGGDEPDDANYSPDQGEEPTP</sequence>
<feature type="domain" description="Alpha-(1-&gt;3)-arabinofuranosyltransferase N-terminal GT-C" evidence="3">
    <location>
        <begin position="38"/>
        <end position="691"/>
    </location>
</feature>
<feature type="region of interest" description="Disordered" evidence="1">
    <location>
        <begin position="1"/>
        <end position="25"/>
    </location>
</feature>
<feature type="transmembrane region" description="Helical" evidence="2">
    <location>
        <begin position="142"/>
        <end position="175"/>
    </location>
</feature>
<organism evidence="4 5">
    <name type="scientific">Streptomyces albiaxialis</name>
    <dbReference type="NCBI Taxonomy" id="329523"/>
    <lineage>
        <taxon>Bacteria</taxon>
        <taxon>Bacillati</taxon>
        <taxon>Actinomycetota</taxon>
        <taxon>Actinomycetes</taxon>
        <taxon>Kitasatosporales</taxon>
        <taxon>Streptomycetaceae</taxon>
        <taxon>Streptomyces</taxon>
    </lineage>
</organism>
<feature type="transmembrane region" description="Helical" evidence="2">
    <location>
        <begin position="297"/>
        <end position="320"/>
    </location>
</feature>
<feature type="transmembrane region" description="Helical" evidence="2">
    <location>
        <begin position="410"/>
        <end position="428"/>
    </location>
</feature>
<feature type="transmembrane region" description="Helical" evidence="2">
    <location>
        <begin position="1294"/>
        <end position="1322"/>
    </location>
</feature>
<dbReference type="RefSeq" id="WP_344531676.1">
    <property type="nucleotide sequence ID" value="NZ_BAAAPE010000013.1"/>
</dbReference>
<feature type="region of interest" description="Disordered" evidence="1">
    <location>
        <begin position="1134"/>
        <end position="1184"/>
    </location>
</feature>
<feature type="compositionally biased region" description="Basic and acidic residues" evidence="1">
    <location>
        <begin position="686"/>
        <end position="698"/>
    </location>
</feature>
<feature type="region of interest" description="Disordered" evidence="1">
    <location>
        <begin position="682"/>
        <end position="711"/>
    </location>
</feature>
<feature type="region of interest" description="Disordered" evidence="1">
    <location>
        <begin position="931"/>
        <end position="950"/>
    </location>
</feature>
<dbReference type="InterPro" id="IPR021798">
    <property type="entry name" value="AftD_N"/>
</dbReference>
<protein>
    <submittedName>
        <fullName evidence="4">Alpha-(1-&gt;3)-arabinofuranosyltransferase</fullName>
    </submittedName>
</protein>
<name>A0ABN2WE22_9ACTN</name>
<feature type="region of interest" description="Disordered" evidence="1">
    <location>
        <begin position="617"/>
        <end position="637"/>
    </location>
</feature>
<dbReference type="Gene3D" id="2.60.120.260">
    <property type="entry name" value="Galactose-binding domain-like"/>
    <property type="match status" value="2"/>
</dbReference>
<dbReference type="Proteomes" id="UP001500016">
    <property type="component" value="Unassembled WGS sequence"/>
</dbReference>
<keyword evidence="2" id="KW-0812">Transmembrane</keyword>
<evidence type="ECO:0000313" key="5">
    <source>
        <dbReference type="Proteomes" id="UP001500016"/>
    </source>
</evidence>
<accession>A0ABN2WE22</accession>
<dbReference type="InterPro" id="IPR008979">
    <property type="entry name" value="Galactose-bd-like_sf"/>
</dbReference>
<feature type="transmembrane region" description="Helical" evidence="2">
    <location>
        <begin position="377"/>
        <end position="398"/>
    </location>
</feature>
<comment type="caution">
    <text evidence="4">The sequence shown here is derived from an EMBL/GenBank/DDBJ whole genome shotgun (WGS) entry which is preliminary data.</text>
</comment>
<keyword evidence="2" id="KW-1133">Transmembrane helix</keyword>
<keyword evidence="2" id="KW-0472">Membrane</keyword>
<feature type="transmembrane region" description="Helical" evidence="2">
    <location>
        <begin position="230"/>
        <end position="254"/>
    </location>
</feature>
<evidence type="ECO:0000313" key="4">
    <source>
        <dbReference type="EMBL" id="GAA2088202.1"/>
    </source>
</evidence>
<feature type="compositionally biased region" description="Low complexity" evidence="1">
    <location>
        <begin position="1456"/>
        <end position="1466"/>
    </location>
</feature>
<evidence type="ECO:0000256" key="2">
    <source>
        <dbReference type="SAM" id="Phobius"/>
    </source>
</evidence>
<feature type="transmembrane region" description="Helical" evidence="2">
    <location>
        <begin position="332"/>
        <end position="357"/>
    </location>
</feature>
<feature type="transmembrane region" description="Helical" evidence="2">
    <location>
        <begin position="1253"/>
        <end position="1274"/>
    </location>
</feature>
<feature type="transmembrane region" description="Helical" evidence="2">
    <location>
        <begin position="113"/>
        <end position="130"/>
    </location>
</feature>
<dbReference type="EMBL" id="BAAAPE010000013">
    <property type="protein sequence ID" value="GAA2088202.1"/>
    <property type="molecule type" value="Genomic_DNA"/>
</dbReference>
<feature type="transmembrane region" description="Helical" evidence="2">
    <location>
        <begin position="1328"/>
        <end position="1347"/>
    </location>
</feature>
<reference evidence="4 5" key="1">
    <citation type="journal article" date="2019" name="Int. J. Syst. Evol. Microbiol.">
        <title>The Global Catalogue of Microorganisms (GCM) 10K type strain sequencing project: providing services to taxonomists for standard genome sequencing and annotation.</title>
        <authorList>
            <consortium name="The Broad Institute Genomics Platform"/>
            <consortium name="The Broad Institute Genome Sequencing Center for Infectious Disease"/>
            <person name="Wu L."/>
            <person name="Ma J."/>
        </authorList>
    </citation>
    <scope>NUCLEOTIDE SEQUENCE [LARGE SCALE GENOMIC DNA]</scope>
    <source>
        <strain evidence="4 5">JCM 15478</strain>
    </source>
</reference>
<feature type="transmembrane region" description="Helical" evidence="2">
    <location>
        <begin position="30"/>
        <end position="48"/>
    </location>
</feature>
<evidence type="ECO:0000259" key="3">
    <source>
        <dbReference type="Pfam" id="PF11847"/>
    </source>
</evidence>
<keyword evidence="5" id="KW-1185">Reference proteome</keyword>
<dbReference type="Pfam" id="PF11847">
    <property type="entry name" value="GT-C_AftD"/>
    <property type="match status" value="1"/>
</dbReference>
<feature type="compositionally biased region" description="Pro residues" evidence="1">
    <location>
        <begin position="9"/>
        <end position="22"/>
    </location>
</feature>
<gene>
    <name evidence="4" type="ORF">GCM10009801_51680</name>
</gene>